<dbReference type="OrthoDB" id="3797628at2759"/>
<reference evidence="5" key="1">
    <citation type="submission" date="2021-02" db="EMBL/GenBank/DDBJ databases">
        <authorList>
            <person name="Nowell W R."/>
        </authorList>
    </citation>
    <scope>NUCLEOTIDE SEQUENCE</scope>
    <source>
        <strain evidence="5">Ploen Becks lab</strain>
    </source>
</reference>
<dbReference type="SMART" id="SM00184">
    <property type="entry name" value="RING"/>
    <property type="match status" value="1"/>
</dbReference>
<keyword evidence="1 3" id="KW-0479">Metal-binding</keyword>
<dbReference type="Gene3D" id="3.30.40.10">
    <property type="entry name" value="Zinc/RING finger domain, C3HC4 (zinc finger)"/>
    <property type="match status" value="1"/>
</dbReference>
<dbReference type="PROSITE" id="PS50089">
    <property type="entry name" value="ZF_RING_2"/>
    <property type="match status" value="1"/>
</dbReference>
<evidence type="ECO:0000256" key="3">
    <source>
        <dbReference type="PROSITE-ProRule" id="PRU00175"/>
    </source>
</evidence>
<keyword evidence="2" id="KW-0862">Zinc</keyword>
<organism evidence="5 6">
    <name type="scientific">Brachionus calyciflorus</name>
    <dbReference type="NCBI Taxonomy" id="104777"/>
    <lineage>
        <taxon>Eukaryota</taxon>
        <taxon>Metazoa</taxon>
        <taxon>Spiralia</taxon>
        <taxon>Gnathifera</taxon>
        <taxon>Rotifera</taxon>
        <taxon>Eurotatoria</taxon>
        <taxon>Monogononta</taxon>
        <taxon>Pseudotrocha</taxon>
        <taxon>Ploima</taxon>
        <taxon>Brachionidae</taxon>
        <taxon>Brachionus</taxon>
    </lineage>
</organism>
<evidence type="ECO:0000313" key="6">
    <source>
        <dbReference type="Proteomes" id="UP000663879"/>
    </source>
</evidence>
<dbReference type="InterPro" id="IPR001841">
    <property type="entry name" value="Znf_RING"/>
</dbReference>
<dbReference type="AlphaFoldDB" id="A0A814BTL2"/>
<proteinExistence type="predicted"/>
<evidence type="ECO:0000313" key="5">
    <source>
        <dbReference type="EMBL" id="CAF0931003.1"/>
    </source>
</evidence>
<dbReference type="SUPFAM" id="SSF57850">
    <property type="entry name" value="RING/U-box"/>
    <property type="match status" value="1"/>
</dbReference>
<dbReference type="Pfam" id="PF21240">
    <property type="entry name" value="Nup98_GLEBS"/>
    <property type="match status" value="1"/>
</dbReference>
<evidence type="ECO:0000259" key="4">
    <source>
        <dbReference type="PROSITE" id="PS50089"/>
    </source>
</evidence>
<dbReference type="PANTHER" id="PTHR23041">
    <property type="entry name" value="RING FINGER DOMAIN-CONTAINING"/>
    <property type="match status" value="1"/>
</dbReference>
<dbReference type="InterPro" id="IPR013083">
    <property type="entry name" value="Znf_RING/FYVE/PHD"/>
</dbReference>
<dbReference type="GO" id="GO:0008270">
    <property type="term" value="F:zinc ion binding"/>
    <property type="evidence" value="ECO:0007669"/>
    <property type="project" value="UniProtKB-KW"/>
</dbReference>
<evidence type="ECO:0000256" key="2">
    <source>
        <dbReference type="ARBA" id="ARBA00022833"/>
    </source>
</evidence>
<comment type="caution">
    <text evidence="5">The sequence shown here is derived from an EMBL/GenBank/DDBJ whole genome shotgun (WGS) entry which is preliminary data.</text>
</comment>
<feature type="domain" description="RING-type" evidence="4">
    <location>
        <begin position="169"/>
        <end position="219"/>
    </location>
</feature>
<sequence length="232" mass="26574">MQRSILTAISTTDTSPLNSLIVLEKVNKNGQETVAPVFYNCITALKNYENKSLEELRYEDYCLNRKYTNTLPPPFRPILNTPPISTDGTKNHKYKPVLGVDLKIDSKTKLPYACDTILTHICSMLEYENLSPEELRFYDYKNNLKFSSKLNDKSDKNNNLEESNDLASCPICLETIVNLKRNGMRLNVSICGHILCKQCTEQLTKNANNKSRLECPSCRKTLRTNEIHELFI</sequence>
<dbReference type="Gene3D" id="1.10.10.2360">
    <property type="match status" value="2"/>
</dbReference>
<dbReference type="EMBL" id="CAJNOC010002404">
    <property type="protein sequence ID" value="CAF0931003.1"/>
    <property type="molecule type" value="Genomic_DNA"/>
</dbReference>
<protein>
    <recommendedName>
        <fullName evidence="4">RING-type domain-containing protein</fullName>
    </recommendedName>
</protein>
<accession>A0A814BTL2</accession>
<dbReference type="Pfam" id="PF13639">
    <property type="entry name" value="zf-RING_2"/>
    <property type="match status" value="1"/>
</dbReference>
<dbReference type="InterPro" id="IPR047134">
    <property type="entry name" value="RNF4"/>
</dbReference>
<keyword evidence="6" id="KW-1185">Reference proteome</keyword>
<dbReference type="PANTHER" id="PTHR23041:SF78">
    <property type="entry name" value="E3 UBIQUITIN-PROTEIN LIGASE RNF4"/>
    <property type="match status" value="1"/>
</dbReference>
<dbReference type="Proteomes" id="UP000663879">
    <property type="component" value="Unassembled WGS sequence"/>
</dbReference>
<keyword evidence="1 3" id="KW-0863">Zinc-finger</keyword>
<name>A0A814BTL2_9BILA</name>
<evidence type="ECO:0000256" key="1">
    <source>
        <dbReference type="ARBA" id="ARBA00022771"/>
    </source>
</evidence>
<gene>
    <name evidence="5" type="ORF">OXX778_LOCUS12906</name>
</gene>